<feature type="domain" description="C-type lectin" evidence="4">
    <location>
        <begin position="138"/>
        <end position="263"/>
    </location>
</feature>
<dbReference type="InterPro" id="IPR016187">
    <property type="entry name" value="CTDL_fold"/>
</dbReference>
<dbReference type="PROSITE" id="PS50041">
    <property type="entry name" value="C_TYPE_LECTIN_2"/>
    <property type="match status" value="2"/>
</dbReference>
<evidence type="ECO:0000256" key="2">
    <source>
        <dbReference type="SAM" id="Phobius"/>
    </source>
</evidence>
<dbReference type="AlphaFoldDB" id="A0A2B4S090"/>
<dbReference type="PROSITE" id="PS00615">
    <property type="entry name" value="C_TYPE_LECTIN_1"/>
    <property type="match status" value="2"/>
</dbReference>
<keyword evidence="5" id="KW-0675">Receptor</keyword>
<gene>
    <name evidence="5" type="primary">REJ</name>
    <name evidence="5" type="ORF">AWC38_SpisGene11319</name>
</gene>
<dbReference type="Gene3D" id="2.60.40.10">
    <property type="entry name" value="Immunoglobulins"/>
    <property type="match status" value="1"/>
</dbReference>
<organism evidence="5 6">
    <name type="scientific">Stylophora pistillata</name>
    <name type="common">Smooth cauliflower coral</name>
    <dbReference type="NCBI Taxonomy" id="50429"/>
    <lineage>
        <taxon>Eukaryota</taxon>
        <taxon>Metazoa</taxon>
        <taxon>Cnidaria</taxon>
        <taxon>Anthozoa</taxon>
        <taxon>Hexacorallia</taxon>
        <taxon>Scleractinia</taxon>
        <taxon>Astrocoeniina</taxon>
        <taxon>Pocilloporidae</taxon>
        <taxon>Stylophora</taxon>
    </lineage>
</organism>
<proteinExistence type="predicted"/>
<dbReference type="SUPFAM" id="SSF56436">
    <property type="entry name" value="C-type lectin-like"/>
    <property type="match status" value="2"/>
</dbReference>
<dbReference type="Proteomes" id="UP000225706">
    <property type="component" value="Unassembled WGS sequence"/>
</dbReference>
<feature type="transmembrane region" description="Helical" evidence="2">
    <location>
        <begin position="415"/>
        <end position="438"/>
    </location>
</feature>
<keyword evidence="2" id="KW-0472">Membrane</keyword>
<keyword evidence="1" id="KW-1015">Disulfide bond</keyword>
<sequence length="464" mass="53417">MKFFLLLALFDLATISQAEKVISIEKKLLERRRGECVTFQGLHFFKVNGTVTWTRETKPLPQSDPRFVISNQGKTLEIRQLQESDTALYSSMIQTEGGLEITRHWLVVRGCHVNEEEIELNGCETACKAMCLNDWHYSNGKCYRYFSTPKTWLDAYYHCQGHFGAKLATIDNSEDNTFVGGLLQSGSGAWIGLNDRSKESRFLWNYNKFDTPRYFAWDETDPSNTEPNNFNGQCNVESCVEMKSINKKWNDVVCKAHRSYVCERASKEDNSGWKCPGGGTCYWYELETVTWDWARQSCRDKNAMLVKIASNSKNRLIGDMIKTNIWIGLNDRVEAGIYVWNDIGQGQFNNRSSYYNWDKEEPNDKHYDRGTPRRCDGEDCVKIHIQNGKVTWFDLNCEIALPFICEKSRDPYLSFAAWIAISMGAGLLLSIFGGRAYMELIHRKGRKQVKQMIGEATDSEEKKD</sequence>
<evidence type="ECO:0000313" key="6">
    <source>
        <dbReference type="Proteomes" id="UP000225706"/>
    </source>
</evidence>
<dbReference type="Pfam" id="PF00059">
    <property type="entry name" value="Lectin_C"/>
    <property type="match status" value="2"/>
</dbReference>
<evidence type="ECO:0000259" key="4">
    <source>
        <dbReference type="PROSITE" id="PS50041"/>
    </source>
</evidence>
<dbReference type="CDD" id="cd00037">
    <property type="entry name" value="CLECT"/>
    <property type="match status" value="2"/>
</dbReference>
<reference evidence="6" key="1">
    <citation type="journal article" date="2017" name="bioRxiv">
        <title>Comparative analysis of the genomes of Stylophora pistillata and Acropora digitifera provides evidence for extensive differences between species of corals.</title>
        <authorList>
            <person name="Voolstra C.R."/>
            <person name="Li Y."/>
            <person name="Liew Y.J."/>
            <person name="Baumgarten S."/>
            <person name="Zoccola D."/>
            <person name="Flot J.-F."/>
            <person name="Tambutte S."/>
            <person name="Allemand D."/>
            <person name="Aranda M."/>
        </authorList>
    </citation>
    <scope>NUCLEOTIDE SEQUENCE [LARGE SCALE GENOMIC DNA]</scope>
</reference>
<keyword evidence="6" id="KW-1185">Reference proteome</keyword>
<evidence type="ECO:0000313" key="5">
    <source>
        <dbReference type="EMBL" id="PFX24114.1"/>
    </source>
</evidence>
<feature type="domain" description="C-type lectin" evidence="4">
    <location>
        <begin position="277"/>
        <end position="406"/>
    </location>
</feature>
<keyword evidence="3" id="KW-0732">Signal</keyword>
<dbReference type="InterPro" id="IPR013783">
    <property type="entry name" value="Ig-like_fold"/>
</dbReference>
<feature type="chain" id="PRO_5012157073" evidence="3">
    <location>
        <begin position="19"/>
        <end position="464"/>
    </location>
</feature>
<protein>
    <submittedName>
        <fullName evidence="5">Sperm receptor for egg jelly</fullName>
    </submittedName>
</protein>
<keyword evidence="2" id="KW-0812">Transmembrane</keyword>
<dbReference type="InterPro" id="IPR050111">
    <property type="entry name" value="C-type_lectin/snaclec_domain"/>
</dbReference>
<evidence type="ECO:0000256" key="3">
    <source>
        <dbReference type="SAM" id="SignalP"/>
    </source>
</evidence>
<dbReference type="InterPro" id="IPR001304">
    <property type="entry name" value="C-type_lectin-like"/>
</dbReference>
<dbReference type="PANTHER" id="PTHR22803">
    <property type="entry name" value="MANNOSE, PHOSPHOLIPASE, LECTIN RECEPTOR RELATED"/>
    <property type="match status" value="1"/>
</dbReference>
<dbReference type="EMBL" id="LSMT01000186">
    <property type="protein sequence ID" value="PFX24114.1"/>
    <property type="molecule type" value="Genomic_DNA"/>
</dbReference>
<dbReference type="Gene3D" id="3.10.100.10">
    <property type="entry name" value="Mannose-Binding Protein A, subunit A"/>
    <property type="match status" value="2"/>
</dbReference>
<feature type="signal peptide" evidence="3">
    <location>
        <begin position="1"/>
        <end position="18"/>
    </location>
</feature>
<dbReference type="OrthoDB" id="6337382at2759"/>
<dbReference type="InterPro" id="IPR016186">
    <property type="entry name" value="C-type_lectin-like/link_sf"/>
</dbReference>
<dbReference type="InterPro" id="IPR036179">
    <property type="entry name" value="Ig-like_dom_sf"/>
</dbReference>
<comment type="caution">
    <text evidence="5">The sequence shown here is derived from an EMBL/GenBank/DDBJ whole genome shotgun (WGS) entry which is preliminary data.</text>
</comment>
<dbReference type="SUPFAM" id="SSF48726">
    <property type="entry name" value="Immunoglobulin"/>
    <property type="match status" value="1"/>
</dbReference>
<dbReference type="InterPro" id="IPR018378">
    <property type="entry name" value="C-type_lectin_CS"/>
</dbReference>
<name>A0A2B4S090_STYPI</name>
<dbReference type="SMART" id="SM00034">
    <property type="entry name" value="CLECT"/>
    <property type="match status" value="2"/>
</dbReference>
<evidence type="ECO:0000256" key="1">
    <source>
        <dbReference type="ARBA" id="ARBA00023157"/>
    </source>
</evidence>
<keyword evidence="2" id="KW-1133">Transmembrane helix</keyword>
<accession>A0A2B4S090</accession>